<feature type="domain" description="YdhG-like" evidence="1">
    <location>
        <begin position="15"/>
        <end position="112"/>
    </location>
</feature>
<dbReference type="Pfam" id="PF13376">
    <property type="entry name" value="OmdA"/>
    <property type="match status" value="1"/>
</dbReference>
<comment type="caution">
    <text evidence="2">The sequence shown here is derived from an EMBL/GenBank/DDBJ whole genome shotgun (WGS) entry which is preliminary data.</text>
</comment>
<name>A0A556MN22_9FLAO</name>
<sequence>MNPKVDWFFEKEEKWKEEVNELRKIVLECHLTEDLKWGCPCYTYEKKNIVLIHVFKEYCALLFFKGALMKDPKKILIQQTENVQSARQVRFANLKEIKSLETELKKYIFQAVEVEESGKKVALKKTKEYPVPEELTAKFKDNPPLKKAFEALTPGRQRAYILHFSQPKQTQTRESRIEKSIPHILEGKGLNDVNEYLIRKKASKNE</sequence>
<protein>
    <recommendedName>
        <fullName evidence="1">YdhG-like domain-containing protein</fullName>
    </recommendedName>
</protein>
<gene>
    <name evidence="2" type="ORF">FO442_15610</name>
</gene>
<evidence type="ECO:0000259" key="1">
    <source>
        <dbReference type="Pfam" id="PF08818"/>
    </source>
</evidence>
<dbReference type="SUPFAM" id="SSF159888">
    <property type="entry name" value="YdhG-like"/>
    <property type="match status" value="1"/>
</dbReference>
<proteinExistence type="predicted"/>
<dbReference type="PIRSF" id="PIRSF021308">
    <property type="entry name" value="UCP021308"/>
    <property type="match status" value="1"/>
</dbReference>
<accession>A0A556MN22</accession>
<dbReference type="Pfam" id="PF08818">
    <property type="entry name" value="DUF1801"/>
    <property type="match status" value="1"/>
</dbReference>
<dbReference type="Proteomes" id="UP000316008">
    <property type="component" value="Unassembled WGS sequence"/>
</dbReference>
<organism evidence="2 3">
    <name type="scientific">Fluviicola chungangensis</name>
    <dbReference type="NCBI Taxonomy" id="2597671"/>
    <lineage>
        <taxon>Bacteria</taxon>
        <taxon>Pseudomonadati</taxon>
        <taxon>Bacteroidota</taxon>
        <taxon>Flavobacteriia</taxon>
        <taxon>Flavobacteriales</taxon>
        <taxon>Crocinitomicaceae</taxon>
        <taxon>Fluviicola</taxon>
    </lineage>
</organism>
<dbReference type="EMBL" id="VLPL01000008">
    <property type="protein sequence ID" value="TSJ41337.1"/>
    <property type="molecule type" value="Genomic_DNA"/>
</dbReference>
<dbReference type="AlphaFoldDB" id="A0A556MN22"/>
<dbReference type="RefSeq" id="WP_144334149.1">
    <property type="nucleotide sequence ID" value="NZ_VLPL01000008.1"/>
</dbReference>
<evidence type="ECO:0000313" key="2">
    <source>
        <dbReference type="EMBL" id="TSJ41337.1"/>
    </source>
</evidence>
<evidence type="ECO:0000313" key="3">
    <source>
        <dbReference type="Proteomes" id="UP000316008"/>
    </source>
</evidence>
<dbReference type="Gene3D" id="3.90.1150.200">
    <property type="match status" value="1"/>
</dbReference>
<keyword evidence="3" id="KW-1185">Reference proteome</keyword>
<dbReference type="OrthoDB" id="214150at2"/>
<dbReference type="InterPro" id="IPR016786">
    <property type="entry name" value="YdeI_bac"/>
</dbReference>
<reference evidence="2 3" key="1">
    <citation type="submission" date="2019-07" db="EMBL/GenBank/DDBJ databases">
        <authorList>
            <person name="Huq M.A."/>
        </authorList>
    </citation>
    <scope>NUCLEOTIDE SEQUENCE [LARGE SCALE GENOMIC DNA]</scope>
    <source>
        <strain evidence="2 3">MAH-3</strain>
    </source>
</reference>
<dbReference type="InterPro" id="IPR014922">
    <property type="entry name" value="YdhG-like"/>
</dbReference>